<feature type="domain" description="SRCR" evidence="14">
    <location>
        <begin position="454"/>
        <end position="529"/>
    </location>
</feature>
<feature type="disulfide bond" evidence="11">
    <location>
        <begin position="214"/>
        <end position="224"/>
    </location>
</feature>
<feature type="domain" description="SRCR" evidence="14">
    <location>
        <begin position="145"/>
        <end position="245"/>
    </location>
</feature>
<feature type="disulfide bond" evidence="11">
    <location>
        <begin position="106"/>
        <end position="116"/>
    </location>
</feature>
<keyword evidence="16" id="KW-1185">Reference proteome</keyword>
<dbReference type="SUPFAM" id="SSF56487">
    <property type="entry name" value="SRCR-like"/>
    <property type="match status" value="8"/>
</dbReference>
<feature type="signal peptide" evidence="13">
    <location>
        <begin position="1"/>
        <end position="24"/>
    </location>
</feature>
<dbReference type="Pfam" id="PF00530">
    <property type="entry name" value="SRCR"/>
    <property type="match status" value="8"/>
</dbReference>
<dbReference type="InterPro" id="IPR001190">
    <property type="entry name" value="SRCR"/>
</dbReference>
<feature type="disulfide bond" evidence="11">
    <location>
        <begin position="804"/>
        <end position="868"/>
    </location>
</feature>
<dbReference type="PANTHER" id="PTHR48071:SF15">
    <property type="entry name" value="SRCR DOMAIN-CONTAINING PROTEIN"/>
    <property type="match status" value="1"/>
</dbReference>
<dbReference type="GeneTree" id="ENSGT00940000163299"/>
<feature type="domain" description="SRCR" evidence="14">
    <location>
        <begin position="355"/>
        <end position="449"/>
    </location>
</feature>
<feature type="domain" description="SRCR" evidence="14">
    <location>
        <begin position="557"/>
        <end position="656"/>
    </location>
</feature>
<feature type="disulfide bond" evidence="11">
    <location>
        <begin position="170"/>
        <end position="234"/>
    </location>
</feature>
<evidence type="ECO:0000259" key="14">
    <source>
        <dbReference type="PROSITE" id="PS50287"/>
    </source>
</evidence>
<feature type="disulfide bond" evidence="11">
    <location>
        <begin position="817"/>
        <end position="878"/>
    </location>
</feature>
<dbReference type="GO" id="GO:0004252">
    <property type="term" value="F:serine-type endopeptidase activity"/>
    <property type="evidence" value="ECO:0007669"/>
    <property type="project" value="TreeGrafter"/>
</dbReference>
<dbReference type="PRINTS" id="PR00258">
    <property type="entry name" value="SPERACTRCPTR"/>
</dbReference>
<keyword evidence="12" id="KW-1133">Transmembrane helix</keyword>
<evidence type="ECO:0000256" key="2">
    <source>
        <dbReference type="ARBA" id="ARBA00022525"/>
    </source>
</evidence>
<reference evidence="15" key="3">
    <citation type="submission" date="2025-09" db="UniProtKB">
        <authorList>
            <consortium name="Ensembl"/>
        </authorList>
    </citation>
    <scope>IDENTIFICATION</scope>
</reference>
<dbReference type="GO" id="GO:0005615">
    <property type="term" value="C:extracellular space"/>
    <property type="evidence" value="ECO:0007669"/>
    <property type="project" value="TreeGrafter"/>
</dbReference>
<evidence type="ECO:0000256" key="7">
    <source>
        <dbReference type="ARBA" id="ARBA00023180"/>
    </source>
</evidence>
<dbReference type="InterPro" id="IPR036772">
    <property type="entry name" value="SRCR-like_dom_sf"/>
</dbReference>
<comment type="function">
    <text evidence="8">Binds to extracellular matrix proteins. Binds to pathogen-associated molecular patterns (PAMPs) present on the cell walls of Gram-positive and Gram-negative bacteria and fungi, behaving as a pattern recognition receptor (PRR). Induces bacterial and fungal aggregation and subsequent inhibition of PAMP-induced cytokine release. Does not possess intrinsic bactericidal activity. May play a role in the innate defense and homeostasis of certain epithelial surfaces.</text>
</comment>
<feature type="domain" description="SRCR" evidence="14">
    <location>
        <begin position="779"/>
        <end position="879"/>
    </location>
</feature>
<dbReference type="PANTHER" id="PTHR48071">
    <property type="entry name" value="SRCR DOMAIN-CONTAINING PROTEIN"/>
    <property type="match status" value="1"/>
</dbReference>
<keyword evidence="5 11" id="KW-1015">Disulfide bond</keyword>
<dbReference type="Proteomes" id="UP000472272">
    <property type="component" value="Chromosome 13"/>
</dbReference>
<evidence type="ECO:0000256" key="4">
    <source>
        <dbReference type="ARBA" id="ARBA00022737"/>
    </source>
</evidence>
<evidence type="ECO:0000256" key="6">
    <source>
        <dbReference type="ARBA" id="ARBA00023170"/>
    </source>
</evidence>
<dbReference type="AlphaFoldDB" id="A0A670JXX3"/>
<evidence type="ECO:0000256" key="9">
    <source>
        <dbReference type="ARBA" id="ARBA00064153"/>
    </source>
</evidence>
<evidence type="ECO:0000256" key="12">
    <source>
        <dbReference type="SAM" id="Phobius"/>
    </source>
</evidence>
<feature type="disulfide bond" evidence="11">
    <location>
        <begin position="322"/>
        <end position="332"/>
    </location>
</feature>
<feature type="domain" description="SRCR" evidence="14">
    <location>
        <begin position="37"/>
        <end position="137"/>
    </location>
</feature>
<feature type="disulfide bond" evidence="11">
    <location>
        <begin position="62"/>
        <end position="126"/>
    </location>
</feature>
<reference evidence="15 16" key="1">
    <citation type="journal article" date="2019" name="Proc. Natl. Acad. Sci. U.S.A.">
        <title>Regulatory changes in pterin and carotenoid genes underlie balanced color polymorphisms in the wall lizard.</title>
        <authorList>
            <person name="Andrade P."/>
            <person name="Pinho C."/>
            <person name="Perez I de Lanuza G."/>
            <person name="Afonso S."/>
            <person name="Brejcha J."/>
            <person name="Rubin C.J."/>
            <person name="Wallerman O."/>
            <person name="Pereira P."/>
            <person name="Sabatino S.J."/>
            <person name="Bellati A."/>
            <person name="Pellitteri-Rosa D."/>
            <person name="Bosakova Z."/>
            <person name="Bunikis I."/>
            <person name="Carretero M.A."/>
            <person name="Feiner N."/>
            <person name="Marsik P."/>
            <person name="Pauperio F."/>
            <person name="Salvi D."/>
            <person name="Soler L."/>
            <person name="While G.M."/>
            <person name="Uller T."/>
            <person name="Font E."/>
            <person name="Andersson L."/>
            <person name="Carneiro M."/>
        </authorList>
    </citation>
    <scope>NUCLEOTIDE SEQUENCE</scope>
</reference>
<comment type="subcellular location">
    <subcellularLocation>
        <location evidence="1">Secreted</location>
    </subcellularLocation>
</comment>
<keyword evidence="12" id="KW-0472">Membrane</keyword>
<name>A0A670JXX3_PODMU</name>
<reference evidence="15" key="2">
    <citation type="submission" date="2025-08" db="UniProtKB">
        <authorList>
            <consortium name="Ensembl"/>
        </authorList>
    </citation>
    <scope>IDENTIFICATION</scope>
</reference>
<dbReference type="Ensembl" id="ENSPMRT00000031993.1">
    <property type="protein sequence ID" value="ENSPMRP00000030173.1"/>
    <property type="gene ID" value="ENSPMRG00000019503.1"/>
</dbReference>
<organism evidence="15 16">
    <name type="scientific">Podarcis muralis</name>
    <name type="common">Wall lizard</name>
    <name type="synonym">Lacerta muralis</name>
    <dbReference type="NCBI Taxonomy" id="64176"/>
    <lineage>
        <taxon>Eukaryota</taxon>
        <taxon>Metazoa</taxon>
        <taxon>Chordata</taxon>
        <taxon>Craniata</taxon>
        <taxon>Vertebrata</taxon>
        <taxon>Euteleostomi</taxon>
        <taxon>Lepidosauria</taxon>
        <taxon>Squamata</taxon>
        <taxon>Bifurcata</taxon>
        <taxon>Unidentata</taxon>
        <taxon>Episquamata</taxon>
        <taxon>Laterata</taxon>
        <taxon>Lacertibaenia</taxon>
        <taxon>Lacertidae</taxon>
        <taxon>Podarcis</taxon>
    </lineage>
</organism>
<evidence type="ECO:0000313" key="16">
    <source>
        <dbReference type="Proteomes" id="UP000472272"/>
    </source>
</evidence>
<feature type="disulfide bond" evidence="11">
    <location>
        <begin position="183"/>
        <end position="244"/>
    </location>
</feature>
<proteinExistence type="predicted"/>
<dbReference type="GO" id="GO:0005886">
    <property type="term" value="C:plasma membrane"/>
    <property type="evidence" value="ECO:0007669"/>
    <property type="project" value="TreeGrafter"/>
</dbReference>
<dbReference type="PROSITE" id="PS00420">
    <property type="entry name" value="SRCR_1"/>
    <property type="match status" value="5"/>
</dbReference>
<evidence type="ECO:0000256" key="5">
    <source>
        <dbReference type="ARBA" id="ARBA00023157"/>
    </source>
</evidence>
<dbReference type="OMA" id="WEMSNAD"/>
<keyword evidence="12" id="KW-0812">Transmembrane</keyword>
<feature type="disulfide bond" evidence="11">
    <location>
        <begin position="291"/>
        <end position="352"/>
    </location>
</feature>
<keyword evidence="7" id="KW-0325">Glycoprotein</keyword>
<keyword evidence="6" id="KW-0675">Receptor</keyword>
<dbReference type="SMART" id="SM00202">
    <property type="entry name" value="SR"/>
    <property type="match status" value="8"/>
</dbReference>
<feature type="disulfide bond" evidence="11">
    <location>
        <begin position="424"/>
        <end position="434"/>
    </location>
</feature>
<feature type="disulfide bond" evidence="11">
    <location>
        <begin position="848"/>
        <end position="858"/>
    </location>
</feature>
<accession>A0A670JXX3</accession>
<evidence type="ECO:0000313" key="15">
    <source>
        <dbReference type="Ensembl" id="ENSPMRP00000030173.1"/>
    </source>
</evidence>
<feature type="disulfide bond" evidence="11">
    <location>
        <begin position="684"/>
        <end position="748"/>
    </location>
</feature>
<evidence type="ECO:0000256" key="8">
    <source>
        <dbReference type="ARBA" id="ARBA00058074"/>
    </source>
</evidence>
<keyword evidence="4" id="KW-0677">Repeat</keyword>
<feature type="domain" description="SRCR" evidence="14">
    <location>
        <begin position="253"/>
        <end position="353"/>
    </location>
</feature>
<evidence type="ECO:0000256" key="1">
    <source>
        <dbReference type="ARBA" id="ARBA00004613"/>
    </source>
</evidence>
<evidence type="ECO:0000256" key="10">
    <source>
        <dbReference type="ARBA" id="ARBA00069168"/>
    </source>
</evidence>
<dbReference type="FunFam" id="3.10.250.10:FF:000006">
    <property type="entry name" value="neurotrypsin isoform X2"/>
    <property type="match status" value="1"/>
</dbReference>
<feature type="disulfide bond" evidence="11">
    <location>
        <begin position="278"/>
        <end position="342"/>
    </location>
</feature>
<comment type="subunit">
    <text evidence="9">Interacts with LGALS1 and laminin.</text>
</comment>
<dbReference type="PROSITE" id="PS50287">
    <property type="entry name" value="SRCR_2"/>
    <property type="match status" value="8"/>
</dbReference>
<protein>
    <recommendedName>
        <fullName evidence="10">Soluble scavenger receptor cysteine-rich domain-containing protein SSC5D</fullName>
    </recommendedName>
</protein>
<comment type="caution">
    <text evidence="11">Lacks conserved residue(s) required for the propagation of feature annotation.</text>
</comment>
<dbReference type="FunFam" id="3.10.250.10:FF:000007">
    <property type="entry name" value="Soluble scavenger receptor cysteine-rich domain-containing protein SSC5D"/>
    <property type="match status" value="3"/>
</dbReference>
<dbReference type="GO" id="GO:0031638">
    <property type="term" value="P:zymogen activation"/>
    <property type="evidence" value="ECO:0007669"/>
    <property type="project" value="TreeGrafter"/>
</dbReference>
<evidence type="ECO:0000256" key="13">
    <source>
        <dbReference type="SAM" id="SignalP"/>
    </source>
</evidence>
<sequence>MQKRTTSCLMYYLTLWNLLSSGMTLDSDAEDSSRVEIRLVNGSNHCRGRVELLHNGQWGTVCGHYWDLEDARVVCRQLGCGDAGSALQNAEFGRGTGPIWLDDVRCTGTESNLYQCPKMPWGEHDCRHEQDAGVVYVANSSQVEIRLVGGSGRCSGRVEVLLHGQWGTVCGHGWDMEDARVVCRQLGCGDARSALRNAEFGRGTGPIWLDDLRCTGTESTLGQCPARSWGTLNCSDLNAAVVVCSIFFVPSELRFINGSSNCSGRIEVFHNQLWGSVCGAGWDLQDANVVCGEMGCGNALRVRSESWFGQASGPIWLERVNCTGEETSFYDCPRGPWGEHNCSHSQDASVECSEARLVNGSSFCSGRVEVLHNQQWRTVRSVSWNLRDAQVVCREVGCGPALSAEKGPHFGRGHGPFLWKDTFCFGTEAALRYCQKIDIHGEGAAVVCSGNINIRLMGGSNICSGRFELLYNRDWFTPCDDDLDWNSVQVMCRQLGCGPILSAASVAGEYRPSFVPENKFTCEGTEASLNYLAISLLGRIFTCLRDVGGAVGKSLRIRLVNGTNRCSGRVEVLHNQQWLTVCDDGWDLNSAQAVCREHVCGGALFVPRGAPFGRGCGATCLAGAKRWGMEYRFKDCDLHWETHNCSHGEDASVVCSGNSRLVNGTSPCSGRVEVFNAWRWGTVCDDGWNLSSAQVMCRQLGCGEALSVKVAAHFGKGNGSILLDEVRCKGTEATLRHCHLQPWGEHNCVHEEDAVSMRCSGSPEATPFQSKLFLISTEIRLVNGTSSCSGRVEVLHNRQWGTVCDAGWDLHDAHVVCRELGCGNASKAFGGAWFGQGSGPIWLEGLNCTGEEAFLSECPQSPWGEHSCNHSQDASVECSGKFARQVVLDEPSRGLRPLRSLKIIFLFYYWHLKRASLKSGDTLGVIVLFFILLCIFVCLYYKPPSDPLGERWHGNSLNT</sequence>
<feature type="domain" description="SRCR" evidence="14">
    <location>
        <begin position="659"/>
        <end position="760"/>
    </location>
</feature>
<evidence type="ECO:0000256" key="3">
    <source>
        <dbReference type="ARBA" id="ARBA00022729"/>
    </source>
</evidence>
<keyword evidence="2" id="KW-0964">Secreted</keyword>
<feature type="transmembrane region" description="Helical" evidence="12">
    <location>
        <begin position="923"/>
        <end position="941"/>
    </location>
</feature>
<feature type="disulfide bond" evidence="11">
    <location>
        <begin position="728"/>
        <end position="738"/>
    </location>
</feature>
<evidence type="ECO:0000256" key="11">
    <source>
        <dbReference type="PROSITE-ProRule" id="PRU00196"/>
    </source>
</evidence>
<keyword evidence="3 13" id="KW-0732">Signal</keyword>
<dbReference type="Gene3D" id="3.10.250.10">
    <property type="entry name" value="SRCR-like domain"/>
    <property type="match status" value="8"/>
</dbReference>
<dbReference type="FunFam" id="3.10.250.10:FF:000009">
    <property type="entry name" value="WC1"/>
    <property type="match status" value="3"/>
</dbReference>
<feature type="chain" id="PRO_5025477489" description="Soluble scavenger receptor cysteine-rich domain-containing protein SSC5D" evidence="13">
    <location>
        <begin position="25"/>
        <end position="959"/>
    </location>
</feature>